<keyword evidence="4" id="KW-0645">Protease</keyword>
<organism evidence="9 10">
    <name type="scientific">Vitis vinifera</name>
    <name type="common">Grape</name>
    <dbReference type="NCBI Taxonomy" id="29760"/>
    <lineage>
        <taxon>Eukaryota</taxon>
        <taxon>Viridiplantae</taxon>
        <taxon>Streptophyta</taxon>
        <taxon>Embryophyta</taxon>
        <taxon>Tracheophyta</taxon>
        <taxon>Spermatophyta</taxon>
        <taxon>Magnoliopsida</taxon>
        <taxon>eudicotyledons</taxon>
        <taxon>Gunneridae</taxon>
        <taxon>Pentapetalae</taxon>
        <taxon>rosids</taxon>
        <taxon>Vitales</taxon>
        <taxon>Vitaceae</taxon>
        <taxon>Viteae</taxon>
        <taxon>Vitis</taxon>
    </lineage>
</organism>
<dbReference type="InterPro" id="IPR038765">
    <property type="entry name" value="Papain-like_cys_pep_sf"/>
</dbReference>
<comment type="caution">
    <text evidence="9">The sequence shown here is derived from an EMBL/GenBank/DDBJ whole genome shotgun (WGS) entry which is preliminary data.</text>
</comment>
<reference evidence="9 10" key="1">
    <citation type="journal article" date="2018" name="PLoS Genet.">
        <title>Population sequencing reveals clonal diversity and ancestral inbreeding in the grapevine cultivar Chardonnay.</title>
        <authorList>
            <person name="Roach M.J."/>
            <person name="Johnson D.L."/>
            <person name="Bohlmann J."/>
            <person name="van Vuuren H.J."/>
            <person name="Jones S.J."/>
            <person name="Pretorius I.S."/>
            <person name="Schmidt S.A."/>
            <person name="Borneman A.R."/>
        </authorList>
    </citation>
    <scope>NUCLEOTIDE SEQUENCE [LARGE SCALE GENOMIC DNA]</scope>
    <source>
        <strain evidence="10">cv. Chardonnay</strain>
        <tissue evidence="9">Leaf</tissue>
    </source>
</reference>
<keyword evidence="7" id="KW-0788">Thiol protease</keyword>
<dbReference type="PANTHER" id="PTHR21646:SF24">
    <property type="entry name" value="UBIQUITIN CARBOXYL-TERMINAL HYDROLASE"/>
    <property type="match status" value="1"/>
</dbReference>
<evidence type="ECO:0000256" key="1">
    <source>
        <dbReference type="ARBA" id="ARBA00000707"/>
    </source>
</evidence>
<evidence type="ECO:0000259" key="8">
    <source>
        <dbReference type="PROSITE" id="PS50235"/>
    </source>
</evidence>
<accession>A0A438HBE4</accession>
<evidence type="ECO:0000313" key="10">
    <source>
        <dbReference type="Proteomes" id="UP000288805"/>
    </source>
</evidence>
<dbReference type="GO" id="GO:0016579">
    <property type="term" value="P:protein deubiquitination"/>
    <property type="evidence" value="ECO:0007669"/>
    <property type="project" value="InterPro"/>
</dbReference>
<evidence type="ECO:0000256" key="2">
    <source>
        <dbReference type="ARBA" id="ARBA00009085"/>
    </source>
</evidence>
<evidence type="ECO:0000256" key="6">
    <source>
        <dbReference type="ARBA" id="ARBA00022801"/>
    </source>
</evidence>
<proteinExistence type="inferred from homology"/>
<evidence type="ECO:0000256" key="7">
    <source>
        <dbReference type="ARBA" id="ARBA00022807"/>
    </source>
</evidence>
<keyword evidence="6 9" id="KW-0378">Hydrolase</keyword>
<dbReference type="InterPro" id="IPR018200">
    <property type="entry name" value="USP_CS"/>
</dbReference>
<dbReference type="Gene3D" id="3.90.70.10">
    <property type="entry name" value="Cysteine proteinases"/>
    <property type="match status" value="1"/>
</dbReference>
<gene>
    <name evidence="9" type="primary">UBP8_0</name>
    <name evidence="9" type="ORF">CK203_049511</name>
</gene>
<comment type="similarity">
    <text evidence="2">Belongs to the peptidase C19 family.</text>
</comment>
<dbReference type="Proteomes" id="UP000288805">
    <property type="component" value="Unassembled WGS sequence"/>
</dbReference>
<dbReference type="Pfam" id="PF00443">
    <property type="entry name" value="UCH"/>
    <property type="match status" value="1"/>
</dbReference>
<feature type="domain" description="USP" evidence="8">
    <location>
        <begin position="639"/>
        <end position="934"/>
    </location>
</feature>
<name>A0A438HBE4_VITVI</name>
<protein>
    <recommendedName>
        <fullName evidence="3">ubiquitinyl hydrolase 1</fullName>
        <ecNumber evidence="3">3.4.19.12</ecNumber>
    </recommendedName>
</protein>
<dbReference type="InterPro" id="IPR001394">
    <property type="entry name" value="Peptidase_C19_UCH"/>
</dbReference>
<dbReference type="InterPro" id="IPR050185">
    <property type="entry name" value="Ub_carboxyl-term_hydrolase"/>
</dbReference>
<dbReference type="AlphaFoldDB" id="A0A438HBE4"/>
<dbReference type="EC" id="3.4.19.12" evidence="3"/>
<sequence length="934" mass="105232">MSLKVVKSLGAGRFMDWGAVDAGGCFRNMEDGFIWVFTSVYGPVLSRGKEEFWEEMGAIKGLYGISKESVNPLSFEEAEARMGDLEGVQEVRFNEKLSGGKKSREIWLKEGLIRLCYRKLRDWRPRIRDLQFRVLGQKEESKLHFSHFDPKKGGVEELKDFRPANSVQLSYLSWVFLWFEAISGLKVNRDKSEAILVGRVDSLENIVSVLRCRIGKLPSSYLGLPLGAPFKSSRVCTRLEKIQRDFLWGGGAIEKNTHLVNWSAVCADMRQGGLGIRSLVALNKALLGNGAEICYREEFFVETSIIDKYGVEEGAVNKDQWVFDAWEESGEVGIWNPLFSRHFNDWEMEEVEGLLRKLHSLVLHRDVEDVLSWKNSKNDSFLLDLSTAPSKASSDPFPWSIIWRSWAPMRSYTGVLVEGGLRKGGVGPIWRWVRAMAMVCEYPNVEVKVKGVPFHMWIEKYLMHLADGLGQDGAWVFTAIVIVVGEEDGKEVCELTWSKRGLNLRRLAHYHEMEQNQRMEKPSPIRAGGSDRASVEFFRIPFPNLMYPREVRKVPWLSSVQAFTGILLELQVYGLSDSLRCREGKKDEMAAQHSNLAGSSCGASLMMNGSLACMNSNSVHTNSPVFYGSSGEAGSLGLTGLQNLGNTCFMNSSLQCLAHTPKLVDYFLGDYSREINHENALGMDSIIQCLLLGQGEIALAFGDLIRKLWAPGATPVAPRMFKSKLARFAPQFSGFNQHDSQELLAFLLDGLHEDLNRVKCKPYIEAKDGEGRPDEEVADEYWRNHLARNDSIIVDVSQGQYRSTLVCPVCKKVSITFDPFMYLSLPLPSTTMRTMTLTVVSADGITQPSPCTITVPKNGKCKDLIQALSSSCYLKDDETLLVAEIYNNRIIRYLEDPTDSLSLIRDGDRLVAYRLPKVTNEDRLVVFMHQRIDE</sequence>
<evidence type="ECO:0000256" key="5">
    <source>
        <dbReference type="ARBA" id="ARBA00022786"/>
    </source>
</evidence>
<dbReference type="PROSITE" id="PS00972">
    <property type="entry name" value="USP_1"/>
    <property type="match status" value="1"/>
</dbReference>
<evidence type="ECO:0000256" key="4">
    <source>
        <dbReference type="ARBA" id="ARBA00022670"/>
    </source>
</evidence>
<keyword evidence="5" id="KW-0833">Ubl conjugation pathway</keyword>
<dbReference type="GO" id="GO:0006508">
    <property type="term" value="P:proteolysis"/>
    <property type="evidence" value="ECO:0007669"/>
    <property type="project" value="UniProtKB-KW"/>
</dbReference>
<dbReference type="EMBL" id="QGNW01000249">
    <property type="protein sequence ID" value="RVW81747.1"/>
    <property type="molecule type" value="Genomic_DNA"/>
</dbReference>
<dbReference type="SUPFAM" id="SSF54001">
    <property type="entry name" value="Cysteine proteinases"/>
    <property type="match status" value="1"/>
</dbReference>
<dbReference type="GO" id="GO:0004843">
    <property type="term" value="F:cysteine-type deubiquitinase activity"/>
    <property type="evidence" value="ECO:0007669"/>
    <property type="project" value="UniProtKB-EC"/>
</dbReference>
<evidence type="ECO:0000256" key="3">
    <source>
        <dbReference type="ARBA" id="ARBA00012759"/>
    </source>
</evidence>
<dbReference type="PROSITE" id="PS50235">
    <property type="entry name" value="USP_3"/>
    <property type="match status" value="1"/>
</dbReference>
<evidence type="ECO:0000313" key="9">
    <source>
        <dbReference type="EMBL" id="RVW81747.1"/>
    </source>
</evidence>
<comment type="catalytic activity">
    <reaction evidence="1">
        <text>Thiol-dependent hydrolysis of ester, thioester, amide, peptide and isopeptide bonds formed by the C-terminal Gly of ubiquitin (a 76-residue protein attached to proteins as an intracellular targeting signal).</text>
        <dbReference type="EC" id="3.4.19.12"/>
    </reaction>
</comment>
<dbReference type="InterPro" id="IPR028889">
    <property type="entry name" value="USP"/>
</dbReference>
<dbReference type="PANTHER" id="PTHR21646">
    <property type="entry name" value="UBIQUITIN CARBOXYL-TERMINAL HYDROLASE"/>
    <property type="match status" value="1"/>
</dbReference>